<organism evidence="1 2">
    <name type="scientific">Xylanibacter rarus</name>
    <dbReference type="NCBI Taxonomy" id="1676614"/>
    <lineage>
        <taxon>Bacteria</taxon>
        <taxon>Pseudomonadati</taxon>
        <taxon>Bacteroidota</taxon>
        <taxon>Bacteroidia</taxon>
        <taxon>Bacteroidales</taxon>
        <taxon>Prevotellaceae</taxon>
        <taxon>Xylanibacter</taxon>
    </lineage>
</organism>
<dbReference type="Pfam" id="PF06293">
    <property type="entry name" value="Kdo"/>
    <property type="match status" value="1"/>
</dbReference>
<dbReference type="Gene3D" id="1.10.510.10">
    <property type="entry name" value="Transferase(Phosphotransferase) domain 1"/>
    <property type="match status" value="1"/>
</dbReference>
<protein>
    <recommendedName>
        <fullName evidence="3">Lipopolysaccharide kinase</fullName>
    </recommendedName>
</protein>
<dbReference type="SUPFAM" id="SSF56112">
    <property type="entry name" value="Protein kinase-like (PK-like)"/>
    <property type="match status" value="1"/>
</dbReference>
<comment type="caution">
    <text evidence="1">The sequence shown here is derived from an EMBL/GenBank/DDBJ whole genome shotgun (WGS) entry which is preliminary data.</text>
</comment>
<dbReference type="InterPro" id="IPR011009">
    <property type="entry name" value="Kinase-like_dom_sf"/>
</dbReference>
<proteinExistence type="predicted"/>
<accession>A0A8E1QZ83</accession>
<dbReference type="EMBL" id="LFQU01000002">
    <property type="protein sequence ID" value="KOO69571.1"/>
    <property type="molecule type" value="Genomic_DNA"/>
</dbReference>
<reference evidence="1 2" key="1">
    <citation type="submission" date="2015-06" db="EMBL/GenBank/DDBJ databases">
        <title>Prevotella sp. 109, sp. nov., a novel member of the family Prevotellaceae isolated from human faeces.</title>
        <authorList>
            <person name="Shkoporov A.N."/>
            <person name="Chaplin A.V."/>
            <person name="Kafarskaia L.I."/>
            <person name="Efimov B.A."/>
        </authorList>
    </citation>
    <scope>NUCLEOTIDE SEQUENCE [LARGE SCALE GENOMIC DNA]</scope>
    <source>
        <strain evidence="1 2">109</strain>
    </source>
</reference>
<dbReference type="Proteomes" id="UP000036951">
    <property type="component" value="Unassembled WGS sequence"/>
</dbReference>
<evidence type="ECO:0000313" key="1">
    <source>
        <dbReference type="EMBL" id="KOO69571.1"/>
    </source>
</evidence>
<sequence>MTMTVGSGFSALSGFVGSLPQTFSQGGTTLYKGRNTVKSFCVDGRTLVVKHYKRPNPVQRVAYSFFKKSKAARAYLFAAMLRERGFNTPREVAYLELGNGILMSDCYFVSESCMLPPLTDLLRRDDFDRDAADALAHLLARLHEKGVMHGDLNLTNILYERTADGGFSFWLIDTNRSKFIQPTEDDCAENLKRLTHDKRLMDYVIRRYAQIRGIDADKTVALVIKKLDEFEHKRAVTGKFKKAFRKITGKQKKR</sequence>
<keyword evidence="2" id="KW-1185">Reference proteome</keyword>
<gene>
    <name evidence="1" type="ORF">ACU52_02175</name>
</gene>
<evidence type="ECO:0000313" key="2">
    <source>
        <dbReference type="Proteomes" id="UP000036951"/>
    </source>
</evidence>
<dbReference type="AlphaFoldDB" id="A0A8E1QZ83"/>
<evidence type="ECO:0008006" key="3">
    <source>
        <dbReference type="Google" id="ProtNLM"/>
    </source>
</evidence>
<name>A0A8E1QZ83_9BACT</name>